<protein>
    <submittedName>
        <fullName evidence="2">NADH dehydrogenase subunit 6</fullName>
    </submittedName>
</protein>
<dbReference type="EMBL" id="MT875426">
    <property type="protein sequence ID" value="QST18664.1"/>
    <property type="molecule type" value="Genomic_DNA"/>
</dbReference>
<organism evidence="2">
    <name type="scientific">Brachionus angularis</name>
    <dbReference type="NCBI Taxonomy" id="396692"/>
    <lineage>
        <taxon>Eukaryota</taxon>
        <taxon>Metazoa</taxon>
        <taxon>Spiralia</taxon>
        <taxon>Gnathifera</taxon>
        <taxon>Rotifera</taxon>
        <taxon>Eurotatoria</taxon>
        <taxon>Monogononta</taxon>
        <taxon>Pseudotrocha</taxon>
        <taxon>Ploima</taxon>
        <taxon>Brachionidae</taxon>
        <taxon>Brachionus</taxon>
    </lineage>
</organism>
<sequence length="154" mass="17417">MMMVILSLLFLSMYTYVNTLYYSMVLLVIVFSLLYILVSNLLMNVLTMLLLAIVYVGAMMILIGYICAVCPNLNLTPTPISKVIYLSILVASFALYNLLPLFTLDLKFSPMVSYFYTSSGSVVFFTLVFMLFITLLMVTSQYLTPKGPFRSVQI</sequence>
<keyword evidence="2" id="KW-0496">Mitochondrion</keyword>
<keyword evidence="1" id="KW-0812">Transmembrane</keyword>
<reference evidence="2" key="1">
    <citation type="journal article" date="2020" name="Mitochondrial DNA Part B Resour">
        <title>Complete mitochondrial genome of the freshwater monogonont rotifer Brachionus angularis (Rotifera, Brachionidae).</title>
        <authorList>
            <person name="Kim M.S."/>
            <person name="Choi B.S."/>
            <person name="Ogello E.O."/>
            <person name="Kim H.J."/>
            <person name="Hagiwara A."/>
            <person name="Lee J.S."/>
        </authorList>
    </citation>
    <scope>NUCLEOTIDE SEQUENCE</scope>
</reference>
<feature type="transmembrane region" description="Helical" evidence="1">
    <location>
        <begin position="20"/>
        <end position="42"/>
    </location>
</feature>
<dbReference type="AlphaFoldDB" id="A0A8A1RU88"/>
<feature type="transmembrane region" description="Helical" evidence="1">
    <location>
        <begin position="122"/>
        <end position="143"/>
    </location>
</feature>
<feature type="transmembrane region" description="Helical" evidence="1">
    <location>
        <begin position="48"/>
        <end position="71"/>
    </location>
</feature>
<name>A0A8A1RU88_9BILA</name>
<accession>A0A8A1RU88</accession>
<feature type="transmembrane region" description="Helical" evidence="1">
    <location>
        <begin position="83"/>
        <end position="102"/>
    </location>
</feature>
<reference evidence="2" key="2">
    <citation type="submission" date="2020-08" db="EMBL/GenBank/DDBJ databases">
        <authorList>
            <person name="Kim M.-S."/>
            <person name="Lee J.-S."/>
        </authorList>
    </citation>
    <scope>NUCLEOTIDE SEQUENCE</scope>
</reference>
<evidence type="ECO:0000256" key="1">
    <source>
        <dbReference type="SAM" id="Phobius"/>
    </source>
</evidence>
<keyword evidence="1" id="KW-1133">Transmembrane helix</keyword>
<gene>
    <name evidence="2" type="primary">ND6</name>
</gene>
<proteinExistence type="predicted"/>
<keyword evidence="1" id="KW-0472">Membrane</keyword>
<geneLocation type="mitochondrion" evidence="2"/>
<evidence type="ECO:0000313" key="2">
    <source>
        <dbReference type="EMBL" id="QST18664.1"/>
    </source>
</evidence>